<protein>
    <submittedName>
        <fullName evidence="1">Uncharacterized protein</fullName>
    </submittedName>
</protein>
<gene>
    <name evidence="1" type="ORF">ZC03_081</name>
</gene>
<evidence type="ECO:0000313" key="2">
    <source>
        <dbReference type="Proteomes" id="UP000222072"/>
    </source>
</evidence>
<dbReference type="EMBL" id="KU356690">
    <property type="protein sequence ID" value="AMD43458.1"/>
    <property type="molecule type" value="Genomic_DNA"/>
</dbReference>
<dbReference type="Proteomes" id="UP000222072">
    <property type="component" value="Segment"/>
</dbReference>
<keyword evidence="2" id="KW-1185">Reference proteome</keyword>
<accession>A0A1L2C981</accession>
<sequence>MRMDENNINAAAIDIALTTHPLGEPECNHCGGTGDVSGEYPGIACPDCAGTGKAQHKQGDIDGS</sequence>
<reference evidence="1 2" key="1">
    <citation type="journal article" date="2017" name="BMC Genomics">
        <title>Three novel Pseudomonas phages isolated from composting provide insights into the evolution and diversity of tailed phages.</title>
        <authorList>
            <person name="Amgarten D."/>
            <person name="Martins L.F."/>
            <person name="Lombardi K.C."/>
            <person name="Antunes L.P."/>
            <person name="de Souza A.P.S."/>
            <person name="Nicastro G.G."/>
            <person name="Kitajima E.W."/>
            <person name="Quaggio R.B."/>
            <person name="Upton C."/>
            <person name="Setubal J.C."/>
            <person name="da Silva A.M."/>
        </authorList>
    </citation>
    <scope>NUCLEOTIDE SEQUENCE [LARGE SCALE GENOMIC DNA]</scope>
</reference>
<evidence type="ECO:0000313" key="1">
    <source>
        <dbReference type="EMBL" id="AMD43458.1"/>
    </source>
</evidence>
<organism evidence="1 2">
    <name type="scientific">Pseudomonas phage ZC03</name>
    <dbReference type="NCBI Taxonomy" id="1622115"/>
    <lineage>
        <taxon>Viruses</taxon>
        <taxon>Duplodnaviria</taxon>
        <taxon>Heunggongvirae</taxon>
        <taxon>Uroviricota</taxon>
        <taxon>Caudoviricetes</taxon>
        <taxon>Schitoviridae</taxon>
        <taxon>Zicotriavirus</taxon>
        <taxon>Zicotriavirus ZC03</taxon>
    </lineage>
</organism>
<proteinExistence type="predicted"/>
<name>A0A1L2C981_9CAUD</name>
<dbReference type="Gene3D" id="6.20.20.10">
    <property type="match status" value="1"/>
</dbReference>